<name>A0A7S3Q100_9STRA</name>
<dbReference type="AlphaFoldDB" id="A0A7S3Q100"/>
<evidence type="ECO:0000256" key="1">
    <source>
        <dbReference type="SAM" id="MobiDB-lite"/>
    </source>
</evidence>
<evidence type="ECO:0000313" key="2">
    <source>
        <dbReference type="EMBL" id="CAE0462015.1"/>
    </source>
</evidence>
<reference evidence="2" key="1">
    <citation type="submission" date="2021-01" db="EMBL/GenBank/DDBJ databases">
        <authorList>
            <person name="Corre E."/>
            <person name="Pelletier E."/>
            <person name="Niang G."/>
            <person name="Scheremetjew M."/>
            <person name="Finn R."/>
            <person name="Kale V."/>
            <person name="Holt S."/>
            <person name="Cochrane G."/>
            <person name="Meng A."/>
            <person name="Brown T."/>
            <person name="Cohen L."/>
        </authorList>
    </citation>
    <scope>NUCLEOTIDE SEQUENCE</scope>
    <source>
        <strain evidence="2">MM31A-1</strain>
    </source>
</reference>
<sequence length="394" mass="44341">MSSCNDDSYNAEYLNHPLSCVTCWSWGKETQSIQSNEKKDESMTESLVSCRDTLSIPESLSLSNRCSTSEEFDFDIHVQYKLQKKTDTKRSDNTVEKFLSLSSKENMTSREEVSEEVREEVEADCISLAEPRDGIVSECNSHSTINTNQALSTVTLGFCDSIPTPCQHSCVNDKALDHNHDSGKTFCDSSTNEIRTSLVSCDSSTPQESCTPSVVTDDIHFQHKGSVGADTISNLRSLVLRRRVDDVNTKRMAKGEILGDNILKPPIQSERLQNLLVVTSTDQTIRYPLTRNTSSPRPSVRSTVLPPKRVYNLTSRSHRLNEKYKQTQDDLVSLSHPSSKRVYNLTSRSHRLHEKYKQTQDDLVSLSHPSSNLPRSSHKGCTRRGEGKKHTENH</sequence>
<protein>
    <submittedName>
        <fullName evidence="2">Uncharacterized protein</fullName>
    </submittedName>
</protein>
<feature type="region of interest" description="Disordered" evidence="1">
    <location>
        <begin position="357"/>
        <end position="394"/>
    </location>
</feature>
<gene>
    <name evidence="2" type="ORF">CDEB00056_LOCUS6856</name>
</gene>
<dbReference type="EMBL" id="HBIO01008948">
    <property type="protein sequence ID" value="CAE0462015.1"/>
    <property type="molecule type" value="Transcribed_RNA"/>
</dbReference>
<accession>A0A7S3Q100</accession>
<feature type="compositionally biased region" description="Basic and acidic residues" evidence="1">
    <location>
        <begin position="383"/>
        <end position="394"/>
    </location>
</feature>
<proteinExistence type="predicted"/>
<organism evidence="2">
    <name type="scientific">Chaetoceros debilis</name>
    <dbReference type="NCBI Taxonomy" id="122233"/>
    <lineage>
        <taxon>Eukaryota</taxon>
        <taxon>Sar</taxon>
        <taxon>Stramenopiles</taxon>
        <taxon>Ochrophyta</taxon>
        <taxon>Bacillariophyta</taxon>
        <taxon>Coscinodiscophyceae</taxon>
        <taxon>Chaetocerotophycidae</taxon>
        <taxon>Chaetocerotales</taxon>
        <taxon>Chaetocerotaceae</taxon>
        <taxon>Chaetoceros</taxon>
    </lineage>
</organism>